<proteinExistence type="predicted"/>
<name>A0A1H2LKL5_9ACTN</name>
<accession>A0A1H2LKL5</accession>
<protein>
    <submittedName>
        <fullName evidence="2">tRNA(Arg) A34 adenosine deaminase TadA</fullName>
    </submittedName>
</protein>
<dbReference type="Proteomes" id="UP000198825">
    <property type="component" value="Chromosome I"/>
</dbReference>
<evidence type="ECO:0000313" key="3">
    <source>
        <dbReference type="Proteomes" id="UP000198825"/>
    </source>
</evidence>
<dbReference type="SUPFAM" id="SSF53927">
    <property type="entry name" value="Cytidine deaminase-like"/>
    <property type="match status" value="1"/>
</dbReference>
<dbReference type="STRING" id="546874.SAMN04488544_0360"/>
<evidence type="ECO:0000313" key="2">
    <source>
        <dbReference type="EMBL" id="SDU81275.1"/>
    </source>
</evidence>
<organism evidence="2 3">
    <name type="scientific">Microlunatus sagamiharensis</name>
    <dbReference type="NCBI Taxonomy" id="546874"/>
    <lineage>
        <taxon>Bacteria</taxon>
        <taxon>Bacillati</taxon>
        <taxon>Actinomycetota</taxon>
        <taxon>Actinomycetes</taxon>
        <taxon>Propionibacteriales</taxon>
        <taxon>Propionibacteriaceae</taxon>
        <taxon>Microlunatus</taxon>
    </lineage>
</organism>
<dbReference type="InterPro" id="IPR002125">
    <property type="entry name" value="CMP_dCMP_dom"/>
</dbReference>
<dbReference type="Pfam" id="PF00383">
    <property type="entry name" value="dCMP_cyt_deam_1"/>
    <property type="match status" value="1"/>
</dbReference>
<dbReference type="GO" id="GO:0003824">
    <property type="term" value="F:catalytic activity"/>
    <property type="evidence" value="ECO:0007669"/>
    <property type="project" value="InterPro"/>
</dbReference>
<dbReference type="InterPro" id="IPR016193">
    <property type="entry name" value="Cytidine_deaminase-like"/>
</dbReference>
<sequence>MTPVDAQTLTTGYRIELPAWVADEVADVPEVLPNLEDRMRLVHRLAGRNFLEGGGGPFAAVVVERDSGRVVSVGVNVVLGCGISSGHAEVTALGLAQARLGSWDLGAEGLPAHELVVNWRPCVQCYGATLWSGVRSLVVAGDGTELEQLTGFDEGPMVLDWRDQFRARGIDVTTDVLRREAVATWQAYADHVASTGATVYNARAGAPDAS</sequence>
<dbReference type="AlphaFoldDB" id="A0A1H2LKL5"/>
<dbReference type="EMBL" id="LT629799">
    <property type="protein sequence ID" value="SDU81275.1"/>
    <property type="molecule type" value="Genomic_DNA"/>
</dbReference>
<feature type="domain" description="CMP/dCMP-type deaminase" evidence="1">
    <location>
        <begin position="33"/>
        <end position="172"/>
    </location>
</feature>
<keyword evidence="3" id="KW-1185">Reference proteome</keyword>
<reference evidence="3" key="1">
    <citation type="submission" date="2016-10" db="EMBL/GenBank/DDBJ databases">
        <authorList>
            <person name="Varghese N."/>
            <person name="Submissions S."/>
        </authorList>
    </citation>
    <scope>NUCLEOTIDE SEQUENCE [LARGE SCALE GENOMIC DNA]</scope>
    <source>
        <strain evidence="3">DSM 21743</strain>
    </source>
</reference>
<gene>
    <name evidence="2" type="ORF">SAMN04488544_0360</name>
</gene>
<dbReference type="Gene3D" id="3.40.140.10">
    <property type="entry name" value="Cytidine Deaminase, domain 2"/>
    <property type="match status" value="1"/>
</dbReference>
<evidence type="ECO:0000259" key="1">
    <source>
        <dbReference type="PROSITE" id="PS51747"/>
    </source>
</evidence>
<dbReference type="PROSITE" id="PS51747">
    <property type="entry name" value="CYT_DCMP_DEAMINASES_2"/>
    <property type="match status" value="1"/>
</dbReference>